<keyword evidence="1" id="KW-0732">Signal</keyword>
<name>A0A538T979_UNCEI</name>
<dbReference type="AlphaFoldDB" id="A0A538T979"/>
<dbReference type="InterPro" id="IPR011250">
    <property type="entry name" value="OMP/PagP_B-barrel"/>
</dbReference>
<evidence type="ECO:0000256" key="2">
    <source>
        <dbReference type="SAM" id="MobiDB-lite"/>
    </source>
</evidence>
<dbReference type="Pfam" id="PF13505">
    <property type="entry name" value="OMP_b-brl"/>
    <property type="match status" value="1"/>
</dbReference>
<proteinExistence type="predicted"/>
<accession>A0A538T979</accession>
<evidence type="ECO:0000259" key="3">
    <source>
        <dbReference type="Pfam" id="PF13505"/>
    </source>
</evidence>
<feature type="region of interest" description="Disordered" evidence="2">
    <location>
        <begin position="197"/>
        <end position="216"/>
    </location>
</feature>
<gene>
    <name evidence="4" type="ORF">E6K76_02375</name>
</gene>
<reference evidence="4 5" key="1">
    <citation type="journal article" date="2019" name="Nat. Microbiol.">
        <title>Mediterranean grassland soil C-N compound turnover is dependent on rainfall and depth, and is mediated by genomically divergent microorganisms.</title>
        <authorList>
            <person name="Diamond S."/>
            <person name="Andeer P.F."/>
            <person name="Li Z."/>
            <person name="Crits-Christoph A."/>
            <person name="Burstein D."/>
            <person name="Anantharaman K."/>
            <person name="Lane K.R."/>
            <person name="Thomas B.C."/>
            <person name="Pan C."/>
            <person name="Northen T.R."/>
            <person name="Banfield J.F."/>
        </authorList>
    </citation>
    <scope>NUCLEOTIDE SEQUENCE [LARGE SCALE GENOMIC DNA]</scope>
    <source>
        <strain evidence="4">WS_6</strain>
    </source>
</reference>
<dbReference type="Gene3D" id="2.40.160.20">
    <property type="match status" value="1"/>
</dbReference>
<protein>
    <recommendedName>
        <fullName evidence="3">Outer membrane protein beta-barrel domain-containing protein</fullName>
    </recommendedName>
</protein>
<evidence type="ECO:0000313" key="5">
    <source>
        <dbReference type="Proteomes" id="UP000316852"/>
    </source>
</evidence>
<evidence type="ECO:0000256" key="1">
    <source>
        <dbReference type="ARBA" id="ARBA00022729"/>
    </source>
</evidence>
<comment type="caution">
    <text evidence="4">The sequence shown here is derived from an EMBL/GenBank/DDBJ whole genome shotgun (WGS) entry which is preliminary data.</text>
</comment>
<sequence>MPQFPAAMSPETVEGLMQKLLVALTVLVFCSMASQNALARTNLGLRSLGGNVGLVDPENASSTLGLGVFANMGNLSPAIRLAPHLGYWSKSEDFGGAEASVHDFSLGTRCEYMFHVSSPKFQPYMGAGLGLHFLGAKASVPGFPTIKDSSTKLGLDMGGGFITPLSPKTDLVVDAWYGIVQDMNQFTMKVGVSFDLPNGSESRAPSRPSARHRPRR</sequence>
<dbReference type="SUPFAM" id="SSF56925">
    <property type="entry name" value="OMPA-like"/>
    <property type="match status" value="1"/>
</dbReference>
<organism evidence="4 5">
    <name type="scientific">Eiseniibacteriota bacterium</name>
    <dbReference type="NCBI Taxonomy" id="2212470"/>
    <lineage>
        <taxon>Bacteria</taxon>
        <taxon>Candidatus Eiseniibacteriota</taxon>
    </lineage>
</organism>
<evidence type="ECO:0000313" key="4">
    <source>
        <dbReference type="EMBL" id="TMQ60192.1"/>
    </source>
</evidence>
<feature type="domain" description="Outer membrane protein beta-barrel" evidence="3">
    <location>
        <begin position="26"/>
        <end position="194"/>
    </location>
</feature>
<dbReference type="EMBL" id="VBOW01000016">
    <property type="protein sequence ID" value="TMQ60192.1"/>
    <property type="molecule type" value="Genomic_DNA"/>
</dbReference>
<dbReference type="Proteomes" id="UP000316852">
    <property type="component" value="Unassembled WGS sequence"/>
</dbReference>
<dbReference type="InterPro" id="IPR027385">
    <property type="entry name" value="Beta-barrel_OMP"/>
</dbReference>